<dbReference type="GO" id="GO:0009099">
    <property type="term" value="P:L-valine biosynthetic process"/>
    <property type="evidence" value="ECO:0007669"/>
    <property type="project" value="TreeGrafter"/>
</dbReference>
<reference evidence="7 8" key="2">
    <citation type="submission" date="2019-01" db="EMBL/GenBank/DDBJ databases">
        <authorList>
            <person name="Li Y."/>
        </authorList>
    </citation>
    <scope>NUCLEOTIDE SEQUENCE [LARGE SCALE GENOMIC DNA]</scope>
    <source>
        <strain evidence="7 8">2D-5</strain>
    </source>
</reference>
<dbReference type="AlphaFoldDB" id="A0A443IQQ3"/>
<dbReference type="InterPro" id="IPR045229">
    <property type="entry name" value="TPP_enz"/>
</dbReference>
<evidence type="ECO:0000313" key="7">
    <source>
        <dbReference type="EMBL" id="RWR09228.1"/>
    </source>
</evidence>
<gene>
    <name evidence="7" type="ORF">D2T33_14650</name>
</gene>
<accession>A0A443IQQ3</accession>
<evidence type="ECO:0000256" key="2">
    <source>
        <dbReference type="ARBA" id="ARBA00023052"/>
    </source>
</evidence>
<keyword evidence="2 3" id="KW-0786">Thiamine pyrophosphate</keyword>
<dbReference type="PANTHER" id="PTHR18968">
    <property type="entry name" value="THIAMINE PYROPHOSPHATE ENZYMES"/>
    <property type="match status" value="1"/>
</dbReference>
<dbReference type="GO" id="GO:0000287">
    <property type="term" value="F:magnesium ion binding"/>
    <property type="evidence" value="ECO:0007669"/>
    <property type="project" value="InterPro"/>
</dbReference>
<feature type="domain" description="Thiamine pyrophosphate enzyme central" evidence="4">
    <location>
        <begin position="199"/>
        <end position="332"/>
    </location>
</feature>
<dbReference type="Gene3D" id="3.40.50.970">
    <property type="match status" value="2"/>
</dbReference>
<dbReference type="RefSeq" id="WP_128270259.1">
    <property type="nucleotide sequence ID" value="NZ_SAUW01000015.1"/>
</dbReference>
<dbReference type="Pfam" id="PF00205">
    <property type="entry name" value="TPP_enzyme_M"/>
    <property type="match status" value="1"/>
</dbReference>
<dbReference type="GO" id="GO:0005948">
    <property type="term" value="C:acetolactate synthase complex"/>
    <property type="evidence" value="ECO:0007669"/>
    <property type="project" value="TreeGrafter"/>
</dbReference>
<dbReference type="GO" id="GO:0009097">
    <property type="term" value="P:isoleucine biosynthetic process"/>
    <property type="evidence" value="ECO:0007669"/>
    <property type="project" value="TreeGrafter"/>
</dbReference>
<dbReference type="InterPro" id="IPR011766">
    <property type="entry name" value="TPP_enzyme_TPP-bd"/>
</dbReference>
<sequence length="543" mass="56715">MPHVSPPPTVADYLCQSLSANGIDMVFGIPGVHTVELYRALAGSPLRHVTPRNEQGAGFMADGYARASGQVAACFTITGPGLTNIATAMGQALADCVPMLVISSVNPTGRMGSGQGWLHELPDQRAFAAQISVFSHTILEPSELPQVLARAFATFRSARPGPVHIEIPVNLLAAVMPESCGAAGWFALPARPGPDAALIAELAGLCRAAKRPVILAGGGAVGAAELLRHLAEILDAPVVMTSNGRGILPEAHRLAVPCSPALPPVRALIEAADLLLALGTEIGPAEYDFYNGGAMKPRGRLARIDIDVARILRGPKSDPALVSDTGLALAALLDLMPPENTAGTGSARAREAREAVAEATSPMYRAGQALLAQIRDTLPDVVIAGDSAQPVYAALMHFGTNRPRAWFCSATGFGTLGYAVSAATGAWLATGRPVVALIGDGGLQFNLGEIATAREIGCPLIIALWNNRGYFEIKNYMVRRDIATLGVDLFTPDFRLLAEGFDCASEALDRPAPLSDALRAAAARNRPTLLDLDEAGFLAALGE</sequence>
<feature type="domain" description="Thiamine pyrophosphate enzyme N-terminal TPP-binding" evidence="6">
    <location>
        <begin position="9"/>
        <end position="125"/>
    </location>
</feature>
<proteinExistence type="inferred from homology"/>
<reference evidence="7 8" key="1">
    <citation type="submission" date="2019-01" db="EMBL/GenBank/DDBJ databases">
        <title>Sinorhodobacter populi sp. nov. isolated from the symptomatic bark tissue of Populus euramericana canker.</title>
        <authorList>
            <person name="Xu G."/>
        </authorList>
    </citation>
    <scope>NUCLEOTIDE SEQUENCE [LARGE SCALE GENOMIC DNA]</scope>
    <source>
        <strain evidence="7 8">2D-5</strain>
    </source>
</reference>
<dbReference type="EC" id="4.1.1.75" evidence="7"/>
<protein>
    <submittedName>
        <fullName evidence="7">5-guanidino-2-oxopentanoate decarboxylase</fullName>
        <ecNumber evidence="7">4.1.1.75</ecNumber>
    </submittedName>
</protein>
<dbReference type="CDD" id="cd00568">
    <property type="entry name" value="TPP_enzymes"/>
    <property type="match status" value="1"/>
</dbReference>
<comment type="caution">
    <text evidence="7">The sequence shown here is derived from an EMBL/GenBank/DDBJ whole genome shotgun (WGS) entry which is preliminary data.</text>
</comment>
<evidence type="ECO:0000256" key="3">
    <source>
        <dbReference type="RuleBase" id="RU362132"/>
    </source>
</evidence>
<keyword evidence="8" id="KW-1185">Reference proteome</keyword>
<dbReference type="CDD" id="cd07035">
    <property type="entry name" value="TPP_PYR_POX_like"/>
    <property type="match status" value="1"/>
</dbReference>
<dbReference type="GO" id="GO:0050660">
    <property type="term" value="F:flavin adenine dinucleotide binding"/>
    <property type="evidence" value="ECO:0007669"/>
    <property type="project" value="TreeGrafter"/>
</dbReference>
<evidence type="ECO:0000313" key="8">
    <source>
        <dbReference type="Proteomes" id="UP000285710"/>
    </source>
</evidence>
<dbReference type="InterPro" id="IPR029061">
    <property type="entry name" value="THDP-binding"/>
</dbReference>
<organism evidence="7 8">
    <name type="scientific">Paenirhodobacter populi</name>
    <dbReference type="NCBI Taxonomy" id="2306993"/>
    <lineage>
        <taxon>Bacteria</taxon>
        <taxon>Pseudomonadati</taxon>
        <taxon>Pseudomonadota</taxon>
        <taxon>Alphaproteobacteria</taxon>
        <taxon>Rhodobacterales</taxon>
        <taxon>Rhodobacter group</taxon>
        <taxon>Paenirhodobacter</taxon>
    </lineage>
</organism>
<evidence type="ECO:0000259" key="4">
    <source>
        <dbReference type="Pfam" id="PF00205"/>
    </source>
</evidence>
<dbReference type="SUPFAM" id="SSF52467">
    <property type="entry name" value="DHS-like NAD/FAD-binding domain"/>
    <property type="match status" value="1"/>
</dbReference>
<comment type="similarity">
    <text evidence="1 3">Belongs to the TPP enzyme family.</text>
</comment>
<dbReference type="InterPro" id="IPR012001">
    <property type="entry name" value="Thiamin_PyroP_enz_TPP-bd_dom"/>
</dbReference>
<dbReference type="GO" id="GO:0047435">
    <property type="term" value="F:5-guanidino-2-oxopentanoate decarboxylase activity"/>
    <property type="evidence" value="ECO:0007669"/>
    <property type="project" value="UniProtKB-EC"/>
</dbReference>
<dbReference type="Proteomes" id="UP000285710">
    <property type="component" value="Unassembled WGS sequence"/>
</dbReference>
<evidence type="ECO:0000259" key="5">
    <source>
        <dbReference type="Pfam" id="PF02775"/>
    </source>
</evidence>
<dbReference type="GO" id="GO:0030976">
    <property type="term" value="F:thiamine pyrophosphate binding"/>
    <property type="evidence" value="ECO:0007669"/>
    <property type="project" value="InterPro"/>
</dbReference>
<dbReference type="GO" id="GO:0003984">
    <property type="term" value="F:acetolactate synthase activity"/>
    <property type="evidence" value="ECO:0007669"/>
    <property type="project" value="TreeGrafter"/>
</dbReference>
<dbReference type="InterPro" id="IPR012000">
    <property type="entry name" value="Thiamin_PyroP_enz_cen_dom"/>
</dbReference>
<evidence type="ECO:0000256" key="1">
    <source>
        <dbReference type="ARBA" id="ARBA00007812"/>
    </source>
</evidence>
<evidence type="ECO:0000259" key="6">
    <source>
        <dbReference type="Pfam" id="PF02776"/>
    </source>
</evidence>
<keyword evidence="7" id="KW-0456">Lyase</keyword>
<dbReference type="FunFam" id="3.40.50.970:FF:000007">
    <property type="entry name" value="Acetolactate synthase"/>
    <property type="match status" value="1"/>
</dbReference>
<dbReference type="Pfam" id="PF02776">
    <property type="entry name" value="TPP_enzyme_N"/>
    <property type="match status" value="1"/>
</dbReference>
<dbReference type="SUPFAM" id="SSF52518">
    <property type="entry name" value="Thiamin diphosphate-binding fold (THDP-binding)"/>
    <property type="match status" value="2"/>
</dbReference>
<name>A0A443IQQ3_9RHOB</name>
<dbReference type="PANTHER" id="PTHR18968:SF13">
    <property type="entry name" value="ACETOLACTATE SYNTHASE CATALYTIC SUBUNIT, MITOCHONDRIAL"/>
    <property type="match status" value="1"/>
</dbReference>
<dbReference type="InterPro" id="IPR029035">
    <property type="entry name" value="DHS-like_NAD/FAD-binding_dom"/>
</dbReference>
<dbReference type="NCBIfam" id="NF005712">
    <property type="entry name" value="PRK07524.1"/>
    <property type="match status" value="1"/>
</dbReference>
<feature type="domain" description="Thiamine pyrophosphate enzyme TPP-binding" evidence="5">
    <location>
        <begin position="394"/>
        <end position="531"/>
    </location>
</feature>
<dbReference type="Pfam" id="PF02775">
    <property type="entry name" value="TPP_enzyme_C"/>
    <property type="match status" value="1"/>
</dbReference>
<dbReference type="EMBL" id="SAUW01000015">
    <property type="protein sequence ID" value="RWR09228.1"/>
    <property type="molecule type" value="Genomic_DNA"/>
</dbReference>
<dbReference type="Gene3D" id="3.40.50.1220">
    <property type="entry name" value="TPP-binding domain"/>
    <property type="match status" value="1"/>
</dbReference>